<proteinExistence type="predicted"/>
<evidence type="ECO:0000313" key="2">
    <source>
        <dbReference type="EMBL" id="KAH0770568.1"/>
    </source>
</evidence>
<accession>A0ABQ7VQ32</accession>
<sequence>MLVVISSFSELSLIEGMRLRSLPDASDFYKWEFPFFWKSPSPPPPSPPPALPAPHKPLVGQTPPDML</sequence>
<dbReference type="EMBL" id="JAIVGD010000011">
    <property type="protein sequence ID" value="KAH0770568.1"/>
    <property type="molecule type" value="Genomic_DNA"/>
</dbReference>
<gene>
    <name evidence="2" type="ORF">KY290_014549</name>
</gene>
<dbReference type="Proteomes" id="UP000826656">
    <property type="component" value="Unassembled WGS sequence"/>
</dbReference>
<keyword evidence="3" id="KW-1185">Reference proteome</keyword>
<reference evidence="2 3" key="1">
    <citation type="journal article" date="2021" name="bioRxiv">
        <title>Chromosome-scale and haplotype-resolved genome assembly of a tetraploid potato cultivar.</title>
        <authorList>
            <person name="Sun H."/>
            <person name="Jiao W.-B."/>
            <person name="Krause K."/>
            <person name="Campoy J.A."/>
            <person name="Goel M."/>
            <person name="Folz-Donahue K."/>
            <person name="Kukat C."/>
            <person name="Huettel B."/>
            <person name="Schneeberger K."/>
        </authorList>
    </citation>
    <scope>NUCLEOTIDE SEQUENCE [LARGE SCALE GENOMIC DNA]</scope>
    <source>
        <strain evidence="2">SolTubOtavaFocal</strain>
        <tissue evidence="2">Leaves</tissue>
    </source>
</reference>
<evidence type="ECO:0000256" key="1">
    <source>
        <dbReference type="SAM" id="MobiDB-lite"/>
    </source>
</evidence>
<name>A0ABQ7VQ32_SOLTU</name>
<comment type="caution">
    <text evidence="2">The sequence shown here is derived from an EMBL/GenBank/DDBJ whole genome shotgun (WGS) entry which is preliminary data.</text>
</comment>
<evidence type="ECO:0000313" key="3">
    <source>
        <dbReference type="Proteomes" id="UP000826656"/>
    </source>
</evidence>
<feature type="region of interest" description="Disordered" evidence="1">
    <location>
        <begin position="41"/>
        <end position="67"/>
    </location>
</feature>
<organism evidence="2 3">
    <name type="scientific">Solanum tuberosum</name>
    <name type="common">Potato</name>
    <dbReference type="NCBI Taxonomy" id="4113"/>
    <lineage>
        <taxon>Eukaryota</taxon>
        <taxon>Viridiplantae</taxon>
        <taxon>Streptophyta</taxon>
        <taxon>Embryophyta</taxon>
        <taxon>Tracheophyta</taxon>
        <taxon>Spermatophyta</taxon>
        <taxon>Magnoliopsida</taxon>
        <taxon>eudicotyledons</taxon>
        <taxon>Gunneridae</taxon>
        <taxon>Pentapetalae</taxon>
        <taxon>asterids</taxon>
        <taxon>lamiids</taxon>
        <taxon>Solanales</taxon>
        <taxon>Solanaceae</taxon>
        <taxon>Solanoideae</taxon>
        <taxon>Solaneae</taxon>
        <taxon>Solanum</taxon>
    </lineage>
</organism>
<protein>
    <submittedName>
        <fullName evidence="2">Uncharacterized protein</fullName>
    </submittedName>
</protein>
<feature type="compositionally biased region" description="Pro residues" evidence="1">
    <location>
        <begin position="41"/>
        <end position="55"/>
    </location>
</feature>